<evidence type="ECO:0000256" key="13">
    <source>
        <dbReference type="ARBA" id="ARBA00031533"/>
    </source>
</evidence>
<dbReference type="InterPro" id="IPR014782">
    <property type="entry name" value="Peptidase_M1_dom"/>
</dbReference>
<comment type="similarity">
    <text evidence="3">Belongs to the peptidase M1 family.</text>
</comment>
<keyword evidence="19" id="KW-0031">Aminopeptidase</keyword>
<dbReference type="Pfam" id="PF17900">
    <property type="entry name" value="Peptidase_M1_N"/>
    <property type="match status" value="1"/>
</dbReference>
<dbReference type="AlphaFoldDB" id="A0A0U3HY11"/>
<feature type="binding site" evidence="15">
    <location>
        <position position="306"/>
    </location>
    <ligand>
        <name>Zn(2+)</name>
        <dbReference type="ChEBI" id="CHEBI:29105"/>
        <note>catalytic</note>
    </ligand>
</feature>
<dbReference type="SUPFAM" id="SSF63737">
    <property type="entry name" value="Leukotriene A4 hydrolase N-terminal domain"/>
    <property type="match status" value="1"/>
</dbReference>
<dbReference type="EMBL" id="BJZR01000060">
    <property type="protein sequence ID" value="GEO92757.1"/>
    <property type="molecule type" value="Genomic_DNA"/>
</dbReference>
<evidence type="ECO:0000256" key="7">
    <source>
        <dbReference type="ARBA" id="ARBA00022670"/>
    </source>
</evidence>
<evidence type="ECO:0000256" key="10">
    <source>
        <dbReference type="ARBA" id="ARBA00022833"/>
    </source>
</evidence>
<comment type="catalytic activity">
    <reaction evidence="1">
        <text>Release of an N-terminal amino acid, Xaa-|-Yaa- from a peptide, amide or arylamide. Xaa is preferably Ala, but may be most amino acids including Pro (slow action). When a terminal hydrophobic residue is followed by a prolyl residue, the two may be released as an intact Xaa-Pro dipeptide.</text>
        <dbReference type="EC" id="3.4.11.2"/>
    </reaction>
</comment>
<evidence type="ECO:0000256" key="8">
    <source>
        <dbReference type="ARBA" id="ARBA00022723"/>
    </source>
</evidence>
<dbReference type="EMBL" id="CP013254">
    <property type="protein sequence ID" value="ALU39799.1"/>
    <property type="molecule type" value="Genomic_DNA"/>
</dbReference>
<reference evidence="19 21" key="2">
    <citation type="submission" date="2019-07" db="EMBL/GenBank/DDBJ databases">
        <title>Whole genome shotgun sequence of Kocuria flava NBRC 107626.</title>
        <authorList>
            <person name="Hosoyama A."/>
            <person name="Uohara A."/>
            <person name="Ohji S."/>
            <person name="Ichikawa N."/>
        </authorList>
    </citation>
    <scope>NUCLEOTIDE SEQUENCE [LARGE SCALE GENOMIC DNA]</scope>
    <source>
        <strain evidence="19 21">NBRC 107626</strain>
    </source>
</reference>
<evidence type="ECO:0000256" key="1">
    <source>
        <dbReference type="ARBA" id="ARBA00000098"/>
    </source>
</evidence>
<dbReference type="GO" id="GO:0005737">
    <property type="term" value="C:cytoplasm"/>
    <property type="evidence" value="ECO:0007669"/>
    <property type="project" value="UniProtKB-SubCell"/>
</dbReference>
<dbReference type="GO" id="GO:0006508">
    <property type="term" value="P:proteolysis"/>
    <property type="evidence" value="ECO:0007669"/>
    <property type="project" value="UniProtKB-KW"/>
</dbReference>
<protein>
    <recommendedName>
        <fullName evidence="5">Aminopeptidase N</fullName>
        <ecNumber evidence="4">3.4.11.2</ecNumber>
    </recommendedName>
    <alternativeName>
        <fullName evidence="12">Alanine aminopeptidase</fullName>
    </alternativeName>
    <alternativeName>
        <fullName evidence="13">Lysyl aminopeptidase</fullName>
    </alternativeName>
</protein>
<feature type="domain" description="Aminopeptidase N-like N-terminal" evidence="17">
    <location>
        <begin position="31"/>
        <end position="210"/>
    </location>
</feature>
<keyword evidence="8 15" id="KW-0479">Metal-binding</keyword>
<dbReference type="CDD" id="cd09603">
    <property type="entry name" value="M1_APN_like"/>
    <property type="match status" value="1"/>
</dbReference>
<feature type="binding site" evidence="15">
    <location>
        <position position="310"/>
    </location>
    <ligand>
        <name>Zn(2+)</name>
        <dbReference type="ChEBI" id="CHEBI:29105"/>
        <note>catalytic</note>
    </ligand>
</feature>
<evidence type="ECO:0000313" key="18">
    <source>
        <dbReference type="EMBL" id="ALU39799.1"/>
    </source>
</evidence>
<evidence type="ECO:0000256" key="5">
    <source>
        <dbReference type="ARBA" id="ARBA00015611"/>
    </source>
</evidence>
<evidence type="ECO:0000313" key="21">
    <source>
        <dbReference type="Proteomes" id="UP000321155"/>
    </source>
</evidence>
<dbReference type="Proteomes" id="UP000321155">
    <property type="component" value="Unassembled WGS sequence"/>
</dbReference>
<evidence type="ECO:0000259" key="17">
    <source>
        <dbReference type="Pfam" id="PF17900"/>
    </source>
</evidence>
<proteinExistence type="inferred from homology"/>
<dbReference type="GO" id="GO:0016285">
    <property type="term" value="F:alanyl aminopeptidase activity"/>
    <property type="evidence" value="ECO:0007669"/>
    <property type="project" value="UniProtKB-EC"/>
</dbReference>
<keyword evidence="9" id="KW-0378">Hydrolase</keyword>
<dbReference type="KEGG" id="kfv:AS188_08600"/>
<dbReference type="InterPro" id="IPR042097">
    <property type="entry name" value="Aminopeptidase_N-like_N_sf"/>
</dbReference>
<evidence type="ECO:0000256" key="15">
    <source>
        <dbReference type="PIRSR" id="PIRSR634015-3"/>
    </source>
</evidence>
<sequence length="455" mass="50408">MSTATAHRFLGADGAPDPYTPGVGCTAVTVEHYDLFLDYDVEDNGLEARAALSCRALRATDRVELDLTELAVTEVRVSTGGLGGLLGGRRAEARHHGSRLVVALPRPVAAGDRFTVTVSYEGWPECTDGPWGEVGWTELDDGAVVAGQPTGASTWFPCVDHPSHRATFRITVRADEDYTVHASGELESVTEDDGERTWVFVSPDPLPPYLATVAVGPFQRVELTGSRVPQLLVVAKKRRKKAERTFADQGRMLEVFAEWFGPYPFPSYTAVVVDTSLEDPFECHSCSVFGKNQLGTDWEEQRLVAHELAHQWFGNSLVLGSWRDIWLNEGFASYAEWIWSEASGGRPAGWHAEKAHRTLSRMRQDLVIGDPGHVRLFDDVVYVRGALTLHALRVELGDAVFREVLRSWASVHRGAWVSTDGFREHLRGFAPRERWAGLDALLDAWLLRPALPELP</sequence>
<keyword evidence="6" id="KW-0963">Cytoplasm</keyword>
<gene>
    <name evidence="18" type="ORF">AS188_08600</name>
    <name evidence="19" type="ORF">KFL01_20630</name>
</gene>
<dbReference type="RefSeq" id="WP_058858507.1">
    <property type="nucleotide sequence ID" value="NZ_BJZR01000060.1"/>
</dbReference>
<dbReference type="Pfam" id="PF01433">
    <property type="entry name" value="Peptidase_M1"/>
    <property type="match status" value="1"/>
</dbReference>
<dbReference type="Gene3D" id="1.10.390.10">
    <property type="entry name" value="Neutral Protease Domain 2"/>
    <property type="match status" value="1"/>
</dbReference>
<dbReference type="PANTHER" id="PTHR45726:SF3">
    <property type="entry name" value="LEUKOTRIENE A-4 HYDROLASE"/>
    <property type="match status" value="1"/>
</dbReference>
<dbReference type="InterPro" id="IPR045357">
    <property type="entry name" value="Aminopeptidase_N-like_N"/>
</dbReference>
<evidence type="ECO:0000256" key="11">
    <source>
        <dbReference type="ARBA" id="ARBA00023049"/>
    </source>
</evidence>
<comment type="cofactor">
    <cofactor evidence="15">
        <name>Zn(2+)</name>
        <dbReference type="ChEBI" id="CHEBI:29105"/>
    </cofactor>
    <text evidence="15">Binds 1 zinc ion per subunit.</text>
</comment>
<evidence type="ECO:0000256" key="14">
    <source>
        <dbReference type="PIRSR" id="PIRSR634015-1"/>
    </source>
</evidence>
<dbReference type="InterPro" id="IPR034015">
    <property type="entry name" value="M1_LTA4H"/>
</dbReference>
<dbReference type="GO" id="GO:0008270">
    <property type="term" value="F:zinc ion binding"/>
    <property type="evidence" value="ECO:0007669"/>
    <property type="project" value="InterPro"/>
</dbReference>
<evidence type="ECO:0000256" key="4">
    <source>
        <dbReference type="ARBA" id="ARBA00012564"/>
    </source>
</evidence>
<dbReference type="EC" id="3.4.11.2" evidence="4"/>
<evidence type="ECO:0000256" key="6">
    <source>
        <dbReference type="ARBA" id="ARBA00022490"/>
    </source>
</evidence>
<dbReference type="OrthoDB" id="100605at2"/>
<evidence type="ECO:0000256" key="12">
    <source>
        <dbReference type="ARBA" id="ARBA00029811"/>
    </source>
</evidence>
<accession>A0A0U3HY11</accession>
<dbReference type="SUPFAM" id="SSF55486">
    <property type="entry name" value="Metalloproteases ('zincins'), catalytic domain"/>
    <property type="match status" value="1"/>
</dbReference>
<evidence type="ECO:0000259" key="16">
    <source>
        <dbReference type="Pfam" id="PF01433"/>
    </source>
</evidence>
<evidence type="ECO:0000313" key="20">
    <source>
        <dbReference type="Proteomes" id="UP000057181"/>
    </source>
</evidence>
<dbReference type="PANTHER" id="PTHR45726">
    <property type="entry name" value="LEUKOTRIENE A-4 HYDROLASE"/>
    <property type="match status" value="1"/>
</dbReference>
<evidence type="ECO:0000256" key="2">
    <source>
        <dbReference type="ARBA" id="ARBA00004496"/>
    </source>
</evidence>
<dbReference type="Proteomes" id="UP000057181">
    <property type="component" value="Chromosome"/>
</dbReference>
<feature type="active site" description="Proton donor" evidence="14">
    <location>
        <position position="382"/>
    </location>
</feature>
<dbReference type="InterPro" id="IPR027268">
    <property type="entry name" value="Peptidase_M4/M1_CTD_sf"/>
</dbReference>
<comment type="subcellular location">
    <subcellularLocation>
        <location evidence="2">Cytoplasm</location>
    </subcellularLocation>
</comment>
<keyword evidence="7" id="KW-0645">Protease</keyword>
<feature type="active site" description="Proton acceptor" evidence="14">
    <location>
        <position position="307"/>
    </location>
</feature>
<evidence type="ECO:0000313" key="19">
    <source>
        <dbReference type="EMBL" id="GEO92757.1"/>
    </source>
</evidence>
<name>A0A0U3HY11_9MICC</name>
<dbReference type="Gene3D" id="2.60.40.1730">
    <property type="entry name" value="tricorn interacting facor f3 domain"/>
    <property type="match status" value="1"/>
</dbReference>
<dbReference type="InterPro" id="IPR001930">
    <property type="entry name" value="Peptidase_M1"/>
</dbReference>
<keyword evidence="21" id="KW-1185">Reference proteome</keyword>
<evidence type="ECO:0000256" key="3">
    <source>
        <dbReference type="ARBA" id="ARBA00010136"/>
    </source>
</evidence>
<feature type="binding site" evidence="15">
    <location>
        <position position="329"/>
    </location>
    <ligand>
        <name>Zn(2+)</name>
        <dbReference type="ChEBI" id="CHEBI:29105"/>
        <note>catalytic</note>
    </ligand>
</feature>
<dbReference type="PRINTS" id="PR00756">
    <property type="entry name" value="ALADIPTASE"/>
</dbReference>
<dbReference type="GO" id="GO:0008237">
    <property type="term" value="F:metallopeptidase activity"/>
    <property type="evidence" value="ECO:0007669"/>
    <property type="project" value="UniProtKB-KW"/>
</dbReference>
<feature type="domain" description="Peptidase M1 membrane alanine aminopeptidase" evidence="16">
    <location>
        <begin position="249"/>
        <end position="428"/>
    </location>
</feature>
<organism evidence="18 20">
    <name type="scientific">Kocuria flava</name>
    <dbReference type="NCBI Taxonomy" id="446860"/>
    <lineage>
        <taxon>Bacteria</taxon>
        <taxon>Bacillati</taxon>
        <taxon>Actinomycetota</taxon>
        <taxon>Actinomycetes</taxon>
        <taxon>Micrococcales</taxon>
        <taxon>Micrococcaceae</taxon>
        <taxon>Kocuria</taxon>
    </lineage>
</organism>
<reference evidence="18 20" key="1">
    <citation type="submission" date="2015-11" db="EMBL/GenBank/DDBJ databases">
        <title>Complete Genome Sequence of Kocuria flava strain HO-9041.</title>
        <authorList>
            <person name="Zhou M."/>
            <person name="Dai J."/>
        </authorList>
    </citation>
    <scope>NUCLEOTIDE SEQUENCE [LARGE SCALE GENOMIC DNA]</scope>
    <source>
        <strain evidence="18 20">HO-9041</strain>
    </source>
</reference>
<dbReference type="STRING" id="446860.AS188_08600"/>
<keyword evidence="11" id="KW-0482">Metalloprotease</keyword>
<evidence type="ECO:0000256" key="9">
    <source>
        <dbReference type="ARBA" id="ARBA00022801"/>
    </source>
</evidence>
<keyword evidence="10 15" id="KW-0862">Zinc</keyword>